<evidence type="ECO:0000313" key="3">
    <source>
        <dbReference type="Proteomes" id="UP001454036"/>
    </source>
</evidence>
<name>A0AAV3NUM1_LITER</name>
<evidence type="ECO:0008006" key="4">
    <source>
        <dbReference type="Google" id="ProtNLM"/>
    </source>
</evidence>
<sequence>MYRSASTTRVQDDHVSYYQSPNLSNSLRALSLETNVLPTYEPLSDIAKKERARAKLAENAIHIIPFVLLFCALLLWLLSNPDIGSPLDTKVEGLTLEGEVDNEGTRTENLPLQMGDVEFGHEGNRIGLVSDNRNK</sequence>
<keyword evidence="1" id="KW-0472">Membrane</keyword>
<reference evidence="2 3" key="1">
    <citation type="submission" date="2024-01" db="EMBL/GenBank/DDBJ databases">
        <title>The complete chloroplast genome sequence of Lithospermum erythrorhizon: insights into the phylogenetic relationship among Boraginaceae species and the maternal lineages of purple gromwells.</title>
        <authorList>
            <person name="Okada T."/>
            <person name="Watanabe K."/>
        </authorList>
    </citation>
    <scope>NUCLEOTIDE SEQUENCE [LARGE SCALE GENOMIC DNA]</scope>
</reference>
<accession>A0AAV3NUM1</accession>
<dbReference type="AlphaFoldDB" id="A0AAV3NUM1"/>
<comment type="caution">
    <text evidence="2">The sequence shown here is derived from an EMBL/GenBank/DDBJ whole genome shotgun (WGS) entry which is preliminary data.</text>
</comment>
<protein>
    <recommendedName>
        <fullName evidence="4">Transmembrane protein</fullName>
    </recommendedName>
</protein>
<organism evidence="2 3">
    <name type="scientific">Lithospermum erythrorhizon</name>
    <name type="common">Purple gromwell</name>
    <name type="synonym">Lithospermum officinale var. erythrorhizon</name>
    <dbReference type="NCBI Taxonomy" id="34254"/>
    <lineage>
        <taxon>Eukaryota</taxon>
        <taxon>Viridiplantae</taxon>
        <taxon>Streptophyta</taxon>
        <taxon>Embryophyta</taxon>
        <taxon>Tracheophyta</taxon>
        <taxon>Spermatophyta</taxon>
        <taxon>Magnoliopsida</taxon>
        <taxon>eudicotyledons</taxon>
        <taxon>Gunneridae</taxon>
        <taxon>Pentapetalae</taxon>
        <taxon>asterids</taxon>
        <taxon>lamiids</taxon>
        <taxon>Boraginales</taxon>
        <taxon>Boraginaceae</taxon>
        <taxon>Boraginoideae</taxon>
        <taxon>Lithospermeae</taxon>
        <taxon>Lithospermum</taxon>
    </lineage>
</organism>
<keyword evidence="1" id="KW-1133">Transmembrane helix</keyword>
<dbReference type="PANTHER" id="PTHR34189:SF4">
    <property type="entry name" value="TRANSMEMBRANE PROTEIN"/>
    <property type="match status" value="1"/>
</dbReference>
<gene>
    <name evidence="2" type="ORF">LIER_03832</name>
</gene>
<keyword evidence="1" id="KW-0812">Transmembrane</keyword>
<evidence type="ECO:0000256" key="1">
    <source>
        <dbReference type="SAM" id="Phobius"/>
    </source>
</evidence>
<proteinExistence type="predicted"/>
<dbReference type="PANTHER" id="PTHR34189">
    <property type="entry name" value="TRANSMEMBRANE PROTEIN"/>
    <property type="match status" value="1"/>
</dbReference>
<keyword evidence="3" id="KW-1185">Reference proteome</keyword>
<dbReference type="EMBL" id="BAABME010000472">
    <property type="protein sequence ID" value="GAA0143064.1"/>
    <property type="molecule type" value="Genomic_DNA"/>
</dbReference>
<evidence type="ECO:0000313" key="2">
    <source>
        <dbReference type="EMBL" id="GAA0143064.1"/>
    </source>
</evidence>
<dbReference type="Proteomes" id="UP001454036">
    <property type="component" value="Unassembled WGS sequence"/>
</dbReference>
<feature type="transmembrane region" description="Helical" evidence="1">
    <location>
        <begin position="59"/>
        <end position="78"/>
    </location>
</feature>